<dbReference type="EMBL" id="CP022310">
    <property type="protein sequence ID" value="QDI68008.1"/>
    <property type="molecule type" value="Genomic_DNA"/>
</dbReference>
<evidence type="ECO:0000256" key="11">
    <source>
        <dbReference type="ARBA" id="ARBA00023052"/>
    </source>
</evidence>
<dbReference type="EMBL" id="JACJIE010000001">
    <property type="protein sequence ID" value="MBA8942128.1"/>
    <property type="molecule type" value="Genomic_DNA"/>
</dbReference>
<dbReference type="SUPFAM" id="SSF52518">
    <property type="entry name" value="Thiamin diphosphate-binding fold (THDP-binding)"/>
    <property type="match status" value="2"/>
</dbReference>
<evidence type="ECO:0000313" key="16">
    <source>
        <dbReference type="Proteomes" id="UP000530412"/>
    </source>
</evidence>
<dbReference type="GO" id="GO:0004802">
    <property type="term" value="F:transketolase activity"/>
    <property type="evidence" value="ECO:0007669"/>
    <property type="project" value="UniProtKB-EC"/>
</dbReference>
<dbReference type="InterPro" id="IPR005474">
    <property type="entry name" value="Transketolase_N"/>
</dbReference>
<dbReference type="PANTHER" id="PTHR43195">
    <property type="entry name" value="TRANSKETOLASE"/>
    <property type="match status" value="1"/>
</dbReference>
<dbReference type="SUPFAM" id="SSF52922">
    <property type="entry name" value="TK C-terminal domain-like"/>
    <property type="match status" value="1"/>
</dbReference>
<dbReference type="Pfam" id="PF02780">
    <property type="entry name" value="Transketolase_C"/>
    <property type="match status" value="1"/>
</dbReference>
<feature type="domain" description="Transketolase-like pyrimidine-binding" evidence="12">
    <location>
        <begin position="305"/>
        <end position="468"/>
    </location>
</feature>
<dbReference type="Proteomes" id="UP000316215">
    <property type="component" value="Chromosome"/>
</dbReference>
<keyword evidence="8" id="KW-0479">Metal-binding</keyword>
<dbReference type="InterPro" id="IPR029061">
    <property type="entry name" value="THDP-binding"/>
</dbReference>
<evidence type="ECO:0000313" key="15">
    <source>
        <dbReference type="Proteomes" id="UP000316215"/>
    </source>
</evidence>
<keyword evidence="9" id="KW-0106">Calcium</keyword>
<accession>A0A514JMD2</accession>
<evidence type="ECO:0000256" key="3">
    <source>
        <dbReference type="ARBA" id="ARBA00001946"/>
    </source>
</evidence>
<evidence type="ECO:0000256" key="5">
    <source>
        <dbReference type="ARBA" id="ARBA00007131"/>
    </source>
</evidence>
<dbReference type="KEGG" id="sast:CD934_04470"/>
<dbReference type="InterPro" id="IPR020826">
    <property type="entry name" value="Transketolase_BS"/>
</dbReference>
<dbReference type="InterPro" id="IPR033248">
    <property type="entry name" value="Transketolase_C"/>
</dbReference>
<dbReference type="GO" id="GO:0000287">
    <property type="term" value="F:magnesium ion binding"/>
    <property type="evidence" value="ECO:0007669"/>
    <property type="project" value="UniProtKB-ARBA"/>
</dbReference>
<evidence type="ECO:0000256" key="8">
    <source>
        <dbReference type="ARBA" id="ARBA00022723"/>
    </source>
</evidence>
<keyword evidence="15" id="KW-1185">Reference proteome</keyword>
<comment type="cofactor">
    <cofactor evidence="2">
        <name>Mn(2+)</name>
        <dbReference type="ChEBI" id="CHEBI:29035"/>
    </cofactor>
</comment>
<dbReference type="Gene3D" id="3.40.50.920">
    <property type="match status" value="1"/>
</dbReference>
<dbReference type="EC" id="2.2.1.1" evidence="13"/>
<dbReference type="AlphaFoldDB" id="A0A514JMD2"/>
<keyword evidence="10" id="KW-0460">Magnesium</keyword>
<evidence type="ECO:0000256" key="2">
    <source>
        <dbReference type="ARBA" id="ARBA00001936"/>
    </source>
</evidence>
<proteinExistence type="inferred from homology"/>
<evidence type="ECO:0000256" key="1">
    <source>
        <dbReference type="ARBA" id="ARBA00001913"/>
    </source>
</evidence>
<dbReference type="Proteomes" id="UP000530412">
    <property type="component" value="Unassembled WGS sequence"/>
</dbReference>
<name>A0A514JMD2_9ACTN</name>
<dbReference type="Pfam" id="PF00456">
    <property type="entry name" value="Transketolase_N"/>
    <property type="match status" value="1"/>
</dbReference>
<dbReference type="Gene3D" id="3.40.50.970">
    <property type="match status" value="2"/>
</dbReference>
<dbReference type="FunFam" id="3.40.50.970:FF:000129">
    <property type="entry name" value="Transketolase"/>
    <property type="match status" value="1"/>
</dbReference>
<dbReference type="CDD" id="cd07033">
    <property type="entry name" value="TPP_PYR_DXS_TK_like"/>
    <property type="match status" value="1"/>
</dbReference>
<protein>
    <submittedName>
        <fullName evidence="14">Transketolase</fullName>
        <ecNumber evidence="13">2.2.1.1</ecNumber>
    </submittedName>
</protein>
<comment type="cofactor">
    <cofactor evidence="4">
        <name>thiamine diphosphate</name>
        <dbReference type="ChEBI" id="CHEBI:58937"/>
    </cofactor>
</comment>
<dbReference type="PANTHER" id="PTHR43195:SF1">
    <property type="entry name" value="FI06132P-RELATED"/>
    <property type="match status" value="1"/>
</dbReference>
<dbReference type="InterPro" id="IPR009014">
    <property type="entry name" value="Transketo_C/PFOR_II"/>
</dbReference>
<dbReference type="PROSITE" id="PS00802">
    <property type="entry name" value="TRANSKETOLASE_2"/>
    <property type="match status" value="1"/>
</dbReference>
<comment type="subunit">
    <text evidence="6">Homodimer.</text>
</comment>
<dbReference type="CDD" id="cd02012">
    <property type="entry name" value="TPP_TK"/>
    <property type="match status" value="1"/>
</dbReference>
<dbReference type="GO" id="GO:0005737">
    <property type="term" value="C:cytoplasm"/>
    <property type="evidence" value="ECO:0007669"/>
    <property type="project" value="UniProtKB-ARBA"/>
</dbReference>
<evidence type="ECO:0000313" key="13">
    <source>
        <dbReference type="EMBL" id="MBA8942128.1"/>
    </source>
</evidence>
<dbReference type="Pfam" id="PF02779">
    <property type="entry name" value="Transket_pyr"/>
    <property type="match status" value="1"/>
</dbReference>
<keyword evidence="7 13" id="KW-0808">Transferase</keyword>
<dbReference type="OrthoDB" id="8732661at2"/>
<dbReference type="RefSeq" id="WP_142192066.1">
    <property type="nucleotide sequence ID" value="NZ_BMSU01000005.1"/>
</dbReference>
<evidence type="ECO:0000256" key="9">
    <source>
        <dbReference type="ARBA" id="ARBA00022837"/>
    </source>
</evidence>
<sequence length="615" mass="65124">MNTGELTELGQQLRVDSVRAAAAAGSGHPTSSMSAADLMAVLFAHHFRYDFARPDHPANDRFVLSKGHASPLMYATYKAVGAIDDEELLTFRKSGSRLEGHPTPRQLPWIETATGSLGQGLPVGVGIALAGKRLEHAEYRVWVLCGDSELAEGSVWEAAEHAAYEHLDNLTVIVDVNRLGQRGPTRHGHDLDAYARRFQAFGWHTVEVDGHDVDAVDRAYGEADSTKGQPTAILARTLKGKGVAAVQDREGLHGKPLPEAEEAVAELGGPRDLHVRVRQPSAAGSPPARAAGHLELPRWDKGEEVATRNAFGEALAALGTARGDVVALDGEVGDSTRAEFFAKAHPERYVECYIAEQQMVATAVGVAARGWTPYASTFAAFLTRAHDFVRMASISGSGLALVGSHAGVAIGQDGPSQMGLEDLAMMRSVHGSTVLYPCDANQTARLVAAMADLDGIRYLRTSRGESPVLYGPDEDFPVGGSKVLRSSDHDRFTLVAAGVTVPEALAAADALEGEGIAVRVIDLYSVKPVDRETLRAAAEETGCLVTVEDHRPEGGLGDAVLDAFADGRPVPRLVRLAVRNMPGSASPDEQLHAAGIDAESIAAAGRLLVGEAIVS</sequence>
<evidence type="ECO:0000256" key="6">
    <source>
        <dbReference type="ARBA" id="ARBA00011738"/>
    </source>
</evidence>
<gene>
    <name evidence="14" type="ORF">CD934_04470</name>
    <name evidence="13" type="ORF">FHS33_000517</name>
</gene>
<keyword evidence="11" id="KW-0786">Thiamine pyrophosphate</keyword>
<evidence type="ECO:0000256" key="7">
    <source>
        <dbReference type="ARBA" id="ARBA00022679"/>
    </source>
</evidence>
<comment type="cofactor">
    <cofactor evidence="3">
        <name>Mg(2+)</name>
        <dbReference type="ChEBI" id="CHEBI:18420"/>
    </cofactor>
</comment>
<dbReference type="InterPro" id="IPR005475">
    <property type="entry name" value="Transketolase-like_Pyr-bd"/>
</dbReference>
<evidence type="ECO:0000256" key="4">
    <source>
        <dbReference type="ARBA" id="ARBA00001964"/>
    </source>
</evidence>
<dbReference type="GO" id="GO:0030976">
    <property type="term" value="F:thiamine pyrophosphate binding"/>
    <property type="evidence" value="ECO:0007669"/>
    <property type="project" value="TreeGrafter"/>
</dbReference>
<organism evidence="14 15">
    <name type="scientific">Streptomyces calvus</name>
    <dbReference type="NCBI Taxonomy" id="67282"/>
    <lineage>
        <taxon>Bacteria</taxon>
        <taxon>Bacillati</taxon>
        <taxon>Actinomycetota</taxon>
        <taxon>Actinomycetes</taxon>
        <taxon>Kitasatosporales</taxon>
        <taxon>Streptomycetaceae</taxon>
        <taxon>Streptomyces</taxon>
    </lineage>
</organism>
<reference evidence="13 16" key="2">
    <citation type="submission" date="2020-08" db="EMBL/GenBank/DDBJ databases">
        <title>Genomic Encyclopedia of Type Strains, Phase III (KMG-III): the genomes of soil and plant-associated and newly described type strains.</title>
        <authorList>
            <person name="Whitman W."/>
        </authorList>
    </citation>
    <scope>NUCLEOTIDE SEQUENCE [LARGE SCALE GENOMIC DNA]</scope>
    <source>
        <strain evidence="13 16">CECT 3271</strain>
    </source>
</reference>
<comment type="similarity">
    <text evidence="5">Belongs to the transketolase family.</text>
</comment>
<evidence type="ECO:0000259" key="12">
    <source>
        <dbReference type="SMART" id="SM00861"/>
    </source>
</evidence>
<comment type="cofactor">
    <cofactor evidence="1">
        <name>Ca(2+)</name>
        <dbReference type="ChEBI" id="CHEBI:29108"/>
    </cofactor>
</comment>
<reference evidence="14 15" key="1">
    <citation type="submission" date="2017-07" db="EMBL/GenBank/DDBJ databases">
        <title>The Complete Genome of Streptomyces asterosporus-ZSY.</title>
        <authorList>
            <person name="Zhang S."/>
        </authorList>
    </citation>
    <scope>NUCLEOTIDE SEQUENCE [LARGE SCALE GENOMIC DNA]</scope>
    <source>
        <strain evidence="14 15">DSM 41452</strain>
    </source>
</reference>
<evidence type="ECO:0000313" key="14">
    <source>
        <dbReference type="EMBL" id="QDI68008.1"/>
    </source>
</evidence>
<dbReference type="InterPro" id="IPR051424">
    <property type="entry name" value="Transketolase-like"/>
</dbReference>
<dbReference type="SMART" id="SM00861">
    <property type="entry name" value="Transket_pyr"/>
    <property type="match status" value="1"/>
</dbReference>
<evidence type="ECO:0000256" key="10">
    <source>
        <dbReference type="ARBA" id="ARBA00022842"/>
    </source>
</evidence>
<dbReference type="NCBIfam" id="NF004559">
    <property type="entry name" value="PRK05899.2-5"/>
    <property type="match status" value="1"/>
</dbReference>